<proteinExistence type="predicted"/>
<name>A0A2W7NEF0_9RHOB</name>
<dbReference type="EMBL" id="QKZL01000011">
    <property type="protein sequence ID" value="PZX15114.1"/>
    <property type="molecule type" value="Genomic_DNA"/>
</dbReference>
<sequence length="127" mass="13589">MMLVFSIVVGQIAPPLDDDLSLVRTEDLEGRALPDALVIRADGRLAFRGAEVTSVAAYVEELPLEARGAIRIVPDRNLAASRLVQVSANLRASGTARGRTGIGMIPSSRIAKVLAGREPSRYRPPQS</sequence>
<keyword evidence="2" id="KW-1185">Reference proteome</keyword>
<evidence type="ECO:0000313" key="1">
    <source>
        <dbReference type="EMBL" id="PZX15114.1"/>
    </source>
</evidence>
<protein>
    <submittedName>
        <fullName evidence="1">Biopolymer transport protein ExbD</fullName>
    </submittedName>
</protein>
<reference evidence="1 2" key="1">
    <citation type="submission" date="2018-06" db="EMBL/GenBank/DDBJ databases">
        <title>Genomic Encyclopedia of Archaeal and Bacterial Type Strains, Phase II (KMG-II): from individual species to whole genera.</title>
        <authorList>
            <person name="Goeker M."/>
        </authorList>
    </citation>
    <scope>NUCLEOTIDE SEQUENCE [LARGE SCALE GENOMIC DNA]</scope>
    <source>
        <strain evidence="1 2">DSM 22009</strain>
    </source>
</reference>
<dbReference type="RefSeq" id="WP_308418335.1">
    <property type="nucleotide sequence ID" value="NZ_QKZL01000011.1"/>
</dbReference>
<comment type="caution">
    <text evidence="1">The sequence shown here is derived from an EMBL/GenBank/DDBJ whole genome shotgun (WGS) entry which is preliminary data.</text>
</comment>
<dbReference type="AlphaFoldDB" id="A0A2W7NEF0"/>
<accession>A0A2W7NEF0</accession>
<dbReference type="Proteomes" id="UP000248916">
    <property type="component" value="Unassembled WGS sequence"/>
</dbReference>
<gene>
    <name evidence="1" type="ORF">LX81_02703</name>
</gene>
<evidence type="ECO:0000313" key="2">
    <source>
        <dbReference type="Proteomes" id="UP000248916"/>
    </source>
</evidence>
<organism evidence="1 2">
    <name type="scientific">Palleronia aestuarii</name>
    <dbReference type="NCBI Taxonomy" id="568105"/>
    <lineage>
        <taxon>Bacteria</taxon>
        <taxon>Pseudomonadati</taxon>
        <taxon>Pseudomonadota</taxon>
        <taxon>Alphaproteobacteria</taxon>
        <taxon>Rhodobacterales</taxon>
        <taxon>Roseobacteraceae</taxon>
        <taxon>Palleronia</taxon>
    </lineage>
</organism>